<evidence type="ECO:0000256" key="10">
    <source>
        <dbReference type="ARBA" id="ARBA00030308"/>
    </source>
</evidence>
<evidence type="ECO:0000256" key="9">
    <source>
        <dbReference type="ARBA" id="ARBA00030162"/>
    </source>
</evidence>
<dbReference type="Proteomes" id="UP000199379">
    <property type="component" value="Unassembled WGS sequence"/>
</dbReference>
<reference evidence="16 17" key="1">
    <citation type="submission" date="2016-10" db="EMBL/GenBank/DDBJ databases">
        <authorList>
            <person name="de Groot N.N."/>
        </authorList>
    </citation>
    <scope>NUCLEOTIDE SEQUENCE [LARGE SCALE GENOMIC DNA]</scope>
    <source>
        <strain evidence="16 17">DSM 29340</strain>
    </source>
</reference>
<dbReference type="PROSITE" id="PS00893">
    <property type="entry name" value="NUDIX_BOX"/>
    <property type="match status" value="1"/>
</dbReference>
<dbReference type="SUPFAM" id="SSF55811">
    <property type="entry name" value="Nudix"/>
    <property type="match status" value="1"/>
</dbReference>
<feature type="domain" description="Nudix hydrolase" evidence="15">
    <location>
        <begin position="218"/>
        <end position="357"/>
    </location>
</feature>
<dbReference type="Pfam" id="PF00293">
    <property type="entry name" value="NUDIX"/>
    <property type="match status" value="1"/>
</dbReference>
<evidence type="ECO:0000256" key="12">
    <source>
        <dbReference type="ARBA" id="ARBA00049546"/>
    </source>
</evidence>
<sequence>MDLAFYGTLCFAPLLEIVLGRPAAEVDMAEVALPGHAVLSVRDQPFPMIVADPEASARGLLVRDLSETDLARLAYYEGGFDYDLRICTVRRDDGTEAQARVFFPPEGKYPAGPPWVLEDWVRDWGPMTLHAAREVMAFFGRRSAAEIARSFPAIRTRAAARLAAEARPADPERDFARDVVVDRHDRAYLNYFGLDEIELRHRRNSGGLTERLTRAALMQGQAAVVLPYDPVRDTVLLVEQFRAPVYMIGDPAPWIWEPVAGMVDPGETPEQAARREALEEAHLELGRLEPAGRAYSSTGSSTEFLHLFVGLADLTETTENGGVESEGEDIRSAIVPFADLMRRLDAFEVNDMPLVALANWLARHRDRLRAGG</sequence>
<dbReference type="CDD" id="cd24155">
    <property type="entry name" value="NUDIX_ADPRase"/>
    <property type="match status" value="1"/>
</dbReference>
<dbReference type="GO" id="GO:0046872">
    <property type="term" value="F:metal ion binding"/>
    <property type="evidence" value="ECO:0007669"/>
    <property type="project" value="UniProtKB-KW"/>
</dbReference>
<accession>A0A1H6QRP0</accession>
<dbReference type="PANTHER" id="PTHR11839:SF5">
    <property type="entry name" value="ADP-RIBOSE PYROPHOSPHATASE"/>
    <property type="match status" value="1"/>
</dbReference>
<evidence type="ECO:0000256" key="6">
    <source>
        <dbReference type="ARBA" id="ARBA00022801"/>
    </source>
</evidence>
<evidence type="ECO:0000256" key="3">
    <source>
        <dbReference type="ARBA" id="ARBA00012453"/>
    </source>
</evidence>
<evidence type="ECO:0000256" key="2">
    <source>
        <dbReference type="ARBA" id="ARBA00007482"/>
    </source>
</evidence>
<dbReference type="InterPro" id="IPR009288">
    <property type="entry name" value="AIG2-like_dom"/>
</dbReference>
<organism evidence="16 17">
    <name type="scientific">Cribrihabitans marinus</name>
    <dbReference type="NCBI Taxonomy" id="1227549"/>
    <lineage>
        <taxon>Bacteria</taxon>
        <taxon>Pseudomonadati</taxon>
        <taxon>Pseudomonadota</taxon>
        <taxon>Alphaproteobacteria</taxon>
        <taxon>Rhodobacterales</taxon>
        <taxon>Paracoccaceae</taxon>
        <taxon>Cribrihabitans</taxon>
    </lineage>
</organism>
<keyword evidence="17" id="KW-1185">Reference proteome</keyword>
<dbReference type="CDD" id="cd06661">
    <property type="entry name" value="GGCT_like"/>
    <property type="match status" value="1"/>
</dbReference>
<comment type="catalytic activity">
    <reaction evidence="12">
        <text>ADP-D-ribose + H2O = D-ribose 5-phosphate + AMP + 2 H(+)</text>
        <dbReference type="Rhea" id="RHEA:10412"/>
        <dbReference type="ChEBI" id="CHEBI:15377"/>
        <dbReference type="ChEBI" id="CHEBI:15378"/>
        <dbReference type="ChEBI" id="CHEBI:57967"/>
        <dbReference type="ChEBI" id="CHEBI:78346"/>
        <dbReference type="ChEBI" id="CHEBI:456215"/>
        <dbReference type="EC" id="3.6.1.13"/>
    </reaction>
</comment>
<dbReference type="AlphaFoldDB" id="A0A1H6QRP0"/>
<dbReference type="RefSeq" id="WP_092361499.1">
    <property type="nucleotide sequence ID" value="NZ_BMGV01000001.1"/>
</dbReference>
<dbReference type="PROSITE" id="PS51462">
    <property type="entry name" value="NUDIX"/>
    <property type="match status" value="1"/>
</dbReference>
<dbReference type="PANTHER" id="PTHR11839">
    <property type="entry name" value="UDP/ADP-SUGAR PYROPHOSPHATASE"/>
    <property type="match status" value="1"/>
</dbReference>
<dbReference type="InterPro" id="IPR013024">
    <property type="entry name" value="GGCT-like"/>
</dbReference>
<evidence type="ECO:0000256" key="1">
    <source>
        <dbReference type="ARBA" id="ARBA00001946"/>
    </source>
</evidence>
<dbReference type="GO" id="GO:0006753">
    <property type="term" value="P:nucleoside phosphate metabolic process"/>
    <property type="evidence" value="ECO:0007669"/>
    <property type="project" value="TreeGrafter"/>
</dbReference>
<dbReference type="GO" id="GO:0047631">
    <property type="term" value="F:ADP-ribose diphosphatase activity"/>
    <property type="evidence" value="ECO:0007669"/>
    <property type="project" value="UniProtKB-EC"/>
</dbReference>
<feature type="binding site" evidence="13">
    <location>
        <position position="280"/>
    </location>
    <ligand>
        <name>Mg(2+)</name>
        <dbReference type="ChEBI" id="CHEBI:18420"/>
        <label>1</label>
    </ligand>
</feature>
<dbReference type="InterPro" id="IPR015797">
    <property type="entry name" value="NUDIX_hydrolase-like_dom_sf"/>
</dbReference>
<keyword evidence="7 13" id="KW-0460">Magnesium</keyword>
<proteinExistence type="inferred from homology"/>
<evidence type="ECO:0000313" key="17">
    <source>
        <dbReference type="Proteomes" id="UP000199379"/>
    </source>
</evidence>
<evidence type="ECO:0000256" key="7">
    <source>
        <dbReference type="ARBA" id="ARBA00022842"/>
    </source>
</evidence>
<evidence type="ECO:0000256" key="5">
    <source>
        <dbReference type="ARBA" id="ARBA00022723"/>
    </source>
</evidence>
<dbReference type="OrthoDB" id="5292471at2"/>
<evidence type="ECO:0000256" key="8">
    <source>
        <dbReference type="ARBA" id="ARBA00025164"/>
    </source>
</evidence>
<dbReference type="EMBL" id="FNYD01000001">
    <property type="protein sequence ID" value="SEI42140.1"/>
    <property type="molecule type" value="Genomic_DNA"/>
</dbReference>
<dbReference type="Gene3D" id="3.10.490.10">
    <property type="entry name" value="Gamma-glutamyl cyclotransferase-like"/>
    <property type="match status" value="1"/>
</dbReference>
<comment type="cofactor">
    <cofactor evidence="1 13">
        <name>Mg(2+)</name>
        <dbReference type="ChEBI" id="CHEBI:18420"/>
    </cofactor>
</comment>
<gene>
    <name evidence="16" type="ORF">SAMN05444007_101120</name>
</gene>
<dbReference type="EC" id="3.6.1.13" evidence="3"/>
<feature type="binding site" evidence="13">
    <location>
        <position position="328"/>
    </location>
    <ligand>
        <name>Mg(2+)</name>
        <dbReference type="ChEBI" id="CHEBI:18420"/>
        <label>1</label>
    </ligand>
</feature>
<comment type="function">
    <text evidence="8">Acts on ADP-mannose and ADP-glucose as well as ADP-ribose. Prevents glycogen biosynthesis. The reaction catalyzed by this enzyme is a limiting step of the gluconeogenic process.</text>
</comment>
<dbReference type="GO" id="GO:0005829">
    <property type="term" value="C:cytosol"/>
    <property type="evidence" value="ECO:0007669"/>
    <property type="project" value="TreeGrafter"/>
</dbReference>
<evidence type="ECO:0000256" key="4">
    <source>
        <dbReference type="ARBA" id="ARBA00013297"/>
    </source>
</evidence>
<dbReference type="GO" id="GO:0019144">
    <property type="term" value="F:ADP-sugar diphosphatase activity"/>
    <property type="evidence" value="ECO:0007669"/>
    <property type="project" value="TreeGrafter"/>
</dbReference>
<name>A0A1H6QRP0_9RHOB</name>
<keyword evidence="6" id="KW-0378">Hydrolase</keyword>
<comment type="similarity">
    <text evidence="2">Belongs to the Nudix hydrolase family. NudF subfamily.</text>
</comment>
<dbReference type="InterPro" id="IPR020084">
    <property type="entry name" value="NUDIX_hydrolase_CS"/>
</dbReference>
<dbReference type="Gene3D" id="3.90.79.10">
    <property type="entry name" value="Nucleoside Triphosphate Pyrophosphohydrolase"/>
    <property type="match status" value="1"/>
</dbReference>
<dbReference type="InterPro" id="IPR000086">
    <property type="entry name" value="NUDIX_hydrolase_dom"/>
</dbReference>
<feature type="binding site" evidence="13">
    <location>
        <position position="276"/>
    </location>
    <ligand>
        <name>Mg(2+)</name>
        <dbReference type="ChEBI" id="CHEBI:18420"/>
        <label>1</label>
    </ligand>
</feature>
<keyword evidence="5 13" id="KW-0479">Metal-binding</keyword>
<evidence type="ECO:0000256" key="13">
    <source>
        <dbReference type="PIRSR" id="PIRSR604385-2"/>
    </source>
</evidence>
<dbReference type="InterPro" id="IPR004385">
    <property type="entry name" value="NDP_pyrophosphatase"/>
</dbReference>
<evidence type="ECO:0000256" key="11">
    <source>
        <dbReference type="ARBA" id="ARBA00033056"/>
    </source>
</evidence>
<evidence type="ECO:0000259" key="15">
    <source>
        <dbReference type="PROSITE" id="PS51462"/>
    </source>
</evidence>
<evidence type="ECO:0000256" key="14">
    <source>
        <dbReference type="PIRSR" id="PIRSR604385-3"/>
    </source>
</evidence>
<dbReference type="GO" id="GO:0019693">
    <property type="term" value="P:ribose phosphate metabolic process"/>
    <property type="evidence" value="ECO:0007669"/>
    <property type="project" value="TreeGrafter"/>
</dbReference>
<dbReference type="NCBIfam" id="TIGR00052">
    <property type="entry name" value="nudix-type nucleoside diphosphatase, YffH/AdpP family"/>
    <property type="match status" value="1"/>
</dbReference>
<feature type="binding site" evidence="13">
    <location>
        <position position="260"/>
    </location>
    <ligand>
        <name>Mg(2+)</name>
        <dbReference type="ChEBI" id="CHEBI:18420"/>
        <label>1</label>
    </ligand>
</feature>
<evidence type="ECO:0000313" key="16">
    <source>
        <dbReference type="EMBL" id="SEI42140.1"/>
    </source>
</evidence>
<dbReference type="STRING" id="1227549.SAMN05444007_101120"/>
<feature type="short sequence motif" description="Nudix box" evidence="14">
    <location>
        <begin position="261"/>
        <end position="283"/>
    </location>
</feature>
<protein>
    <recommendedName>
        <fullName evidence="4">ADP-ribose pyrophosphatase</fullName>
        <ecNumber evidence="3">3.6.1.13</ecNumber>
    </recommendedName>
    <alternativeName>
        <fullName evidence="9">ADP-ribose diphosphatase</fullName>
    </alternativeName>
    <alternativeName>
        <fullName evidence="11">ADP-ribose phosphohydrolase</fullName>
    </alternativeName>
    <alternativeName>
        <fullName evidence="10">Adenosine diphosphoribose pyrophosphatase</fullName>
    </alternativeName>
</protein>
<dbReference type="Pfam" id="PF06094">
    <property type="entry name" value="GGACT"/>
    <property type="match status" value="1"/>
</dbReference>